<evidence type="ECO:0000313" key="2">
    <source>
        <dbReference type="Proteomes" id="UP000198406"/>
    </source>
</evidence>
<dbReference type="AlphaFoldDB" id="A0A1Z5JFK5"/>
<evidence type="ECO:0000313" key="1">
    <source>
        <dbReference type="EMBL" id="GAX12797.1"/>
    </source>
</evidence>
<proteinExistence type="predicted"/>
<reference evidence="1 2" key="1">
    <citation type="journal article" date="2015" name="Plant Cell">
        <title>Oil accumulation by the oleaginous diatom Fistulifera solaris as revealed by the genome and transcriptome.</title>
        <authorList>
            <person name="Tanaka T."/>
            <person name="Maeda Y."/>
            <person name="Veluchamy A."/>
            <person name="Tanaka M."/>
            <person name="Abida H."/>
            <person name="Marechal E."/>
            <person name="Bowler C."/>
            <person name="Muto M."/>
            <person name="Sunaga Y."/>
            <person name="Tanaka M."/>
            <person name="Yoshino T."/>
            <person name="Taniguchi T."/>
            <person name="Fukuda Y."/>
            <person name="Nemoto M."/>
            <person name="Matsumoto M."/>
            <person name="Wong P.S."/>
            <person name="Aburatani S."/>
            <person name="Fujibuchi W."/>
        </authorList>
    </citation>
    <scope>NUCLEOTIDE SEQUENCE [LARGE SCALE GENOMIC DNA]</scope>
    <source>
        <strain evidence="1 2">JPCC DA0580</strain>
    </source>
</reference>
<dbReference type="EMBL" id="BDSP01000055">
    <property type="protein sequence ID" value="GAX12797.1"/>
    <property type="molecule type" value="Genomic_DNA"/>
</dbReference>
<dbReference type="InParanoid" id="A0A1Z5JFK5"/>
<organism evidence="1 2">
    <name type="scientific">Fistulifera solaris</name>
    <name type="common">Oleaginous diatom</name>
    <dbReference type="NCBI Taxonomy" id="1519565"/>
    <lineage>
        <taxon>Eukaryota</taxon>
        <taxon>Sar</taxon>
        <taxon>Stramenopiles</taxon>
        <taxon>Ochrophyta</taxon>
        <taxon>Bacillariophyta</taxon>
        <taxon>Bacillariophyceae</taxon>
        <taxon>Bacillariophycidae</taxon>
        <taxon>Naviculales</taxon>
        <taxon>Naviculaceae</taxon>
        <taxon>Fistulifera</taxon>
    </lineage>
</organism>
<protein>
    <submittedName>
        <fullName evidence="1">Uncharacterized protein</fullName>
    </submittedName>
</protein>
<comment type="caution">
    <text evidence="1">The sequence shown here is derived from an EMBL/GenBank/DDBJ whole genome shotgun (WGS) entry which is preliminary data.</text>
</comment>
<dbReference type="Proteomes" id="UP000198406">
    <property type="component" value="Unassembled WGS sequence"/>
</dbReference>
<name>A0A1Z5JFK5_FISSO</name>
<accession>A0A1Z5JFK5</accession>
<sequence length="184" mass="21041">MKQAGKTVFRPGGRPAQEALLRWVRADELVTLSPSNDTVPKTFHTTMLLEAILTHQHNKDEILQSLHTNQLLLHDVVVLTTCDTMLSDLTEALGIGFYALTAEEWKSLLERNGYHVVHCQQGPLANPNLRRLVQEEGWRKTIRIVGNLLLHPAWRQRVKTAQRTMKRYHASLGYIVLHAVKDRQ</sequence>
<keyword evidence="2" id="KW-1185">Reference proteome</keyword>
<gene>
    <name evidence="1" type="ORF">FisN_15Hh276</name>
</gene>